<keyword evidence="1" id="KW-0472">Membrane</keyword>
<keyword evidence="1" id="KW-1133">Transmembrane helix</keyword>
<evidence type="ECO:0000313" key="2">
    <source>
        <dbReference type="EMBL" id="WBM80649.1"/>
    </source>
</evidence>
<reference evidence="2 3" key="1">
    <citation type="submission" date="2021-05" db="EMBL/GenBank/DDBJ databases">
        <authorList>
            <person name="Kumar R."/>
            <person name="Kumar A."/>
            <person name="Mukhia S."/>
        </authorList>
    </citation>
    <scope>NUCLEOTIDE SEQUENCE [LARGE SCALE GENOMIC DNA]</scope>
    <source>
        <strain evidence="2 3">ERMR7:08</strain>
    </source>
</reference>
<feature type="transmembrane region" description="Helical" evidence="1">
    <location>
        <begin position="5"/>
        <end position="25"/>
    </location>
</feature>
<dbReference type="RefSeq" id="WP_281535315.1">
    <property type="nucleotide sequence ID" value="NZ_CP075584.1"/>
</dbReference>
<keyword evidence="3" id="KW-1185">Reference proteome</keyword>
<accession>A0ABY7NEF6</accession>
<feature type="transmembrane region" description="Helical" evidence="1">
    <location>
        <begin position="84"/>
        <end position="102"/>
    </location>
</feature>
<feature type="transmembrane region" description="Helical" evidence="1">
    <location>
        <begin position="108"/>
        <end position="125"/>
    </location>
</feature>
<dbReference type="EMBL" id="CP075584">
    <property type="protein sequence ID" value="WBM80649.1"/>
    <property type="molecule type" value="Genomic_DNA"/>
</dbReference>
<evidence type="ECO:0000313" key="3">
    <source>
        <dbReference type="Proteomes" id="UP001212421"/>
    </source>
</evidence>
<sequence length="139" mass="14783">MKDRFIYIAGIVIVAGVAGGLVASSQGNGSPQWMSPLLLGLLVMIVMSAGIGAVVLRKRSERQNSTATKDSLERQAAVEAQSKTFIDMLFLTVTAGCLFIIFPTQTNPAWILIGIVVALIADFWVRSAVIMKAAAKVTS</sequence>
<name>A0ABY7NEF6_9MICO</name>
<gene>
    <name evidence="2" type="ORF">KIV56_04380</name>
</gene>
<organism evidence="2 3">
    <name type="scientific">Cryobacterium breve</name>
    <dbReference type="NCBI Taxonomy" id="1259258"/>
    <lineage>
        <taxon>Bacteria</taxon>
        <taxon>Bacillati</taxon>
        <taxon>Actinomycetota</taxon>
        <taxon>Actinomycetes</taxon>
        <taxon>Micrococcales</taxon>
        <taxon>Microbacteriaceae</taxon>
        <taxon>Cryobacterium</taxon>
    </lineage>
</organism>
<evidence type="ECO:0008006" key="4">
    <source>
        <dbReference type="Google" id="ProtNLM"/>
    </source>
</evidence>
<proteinExistence type="predicted"/>
<evidence type="ECO:0000256" key="1">
    <source>
        <dbReference type="SAM" id="Phobius"/>
    </source>
</evidence>
<keyword evidence="1" id="KW-0812">Transmembrane</keyword>
<dbReference type="Proteomes" id="UP001212421">
    <property type="component" value="Chromosome"/>
</dbReference>
<protein>
    <recommendedName>
        <fullName evidence="4">DUF2178 domain-containing protein</fullName>
    </recommendedName>
</protein>
<feature type="transmembrane region" description="Helical" evidence="1">
    <location>
        <begin position="37"/>
        <end position="56"/>
    </location>
</feature>